<dbReference type="AlphaFoldDB" id="A0A4R8MGQ5"/>
<feature type="transmembrane region" description="Helical" evidence="6">
    <location>
        <begin position="530"/>
        <end position="549"/>
    </location>
</feature>
<dbReference type="Proteomes" id="UP000295066">
    <property type="component" value="Unassembled WGS sequence"/>
</dbReference>
<evidence type="ECO:0000256" key="4">
    <source>
        <dbReference type="ARBA" id="ARBA00022989"/>
    </source>
</evidence>
<feature type="transmembrane region" description="Helical" evidence="6">
    <location>
        <begin position="21"/>
        <end position="40"/>
    </location>
</feature>
<feature type="transmembrane region" description="Helical" evidence="6">
    <location>
        <begin position="467"/>
        <end position="487"/>
    </location>
</feature>
<sequence>MKEMESTEKRQHVKALEKETLILSLLVSALSAVICMQIISRIGITPNTSIIGALIAMSLARMPFQAMHKFRSLDRQNLVQTMTSGAGFAAANCTLLAVAIFYAYGDLSLVIPMLLGSGLATLIGMHLVYRLFDSELFPATGTWPPGIATAQALIAGDEGGRKGKHLLLGVFLGALGSSKLFTFPALGIAGLPMAGVGIAFIANVYAMLALAIGLLVRGYFHHIAPWAGPILAGIGFENVTDLGKTYIPHGVMIGAGAISLVQAMVIIFRHRKPSAPAGEEAAEQYTVSPETVKKTLSAHIVLFALGAVVLAVMSGIWTEMPMEKLVIWVLWCTFSAIVAPILVGLSAMHSGWFPGFAVTIIFLSLGVFMGFPPHALILLTGYVASTGPCFADMGYDLKTGWIVRGRGSDPAYEMDGRRQQVISELIGAFIAVGVTALLMNMHFKLDMVPPVSKVFAATVKAGLNPEILRQLVIASVFGAALQFAGGAKKALGILFATGLLIRNPIYGVGLLVALLIRLPLEKNFKPELEIYGGGLVAGDGIYGFVNALIRSFL</sequence>
<protein>
    <submittedName>
        <fullName evidence="7">Putative oligopeptide transporter (OPT) family protein</fullName>
    </submittedName>
</protein>
<accession>A0A4R8MGQ5</accession>
<feature type="transmembrane region" description="Helical" evidence="6">
    <location>
        <begin position="296"/>
        <end position="318"/>
    </location>
</feature>
<reference evidence="7 8" key="1">
    <citation type="submission" date="2019-03" db="EMBL/GenBank/DDBJ databases">
        <title>Genomic Encyclopedia of Type Strains, Phase IV (KMG-IV): sequencing the most valuable type-strain genomes for metagenomic binning, comparative biology and taxonomic classification.</title>
        <authorList>
            <person name="Goeker M."/>
        </authorList>
    </citation>
    <scope>NUCLEOTIDE SEQUENCE [LARGE SCALE GENOMIC DNA]</scope>
    <source>
        <strain evidence="7 8">DSM 25964</strain>
    </source>
</reference>
<organism evidence="7 8">
    <name type="scientific">Aminivibrio pyruvatiphilus</name>
    <dbReference type="NCBI Taxonomy" id="1005740"/>
    <lineage>
        <taxon>Bacteria</taxon>
        <taxon>Thermotogati</taxon>
        <taxon>Synergistota</taxon>
        <taxon>Synergistia</taxon>
        <taxon>Synergistales</taxon>
        <taxon>Aminobacteriaceae</taxon>
        <taxon>Aminivibrio</taxon>
    </lineage>
</organism>
<keyword evidence="4 6" id="KW-1133">Transmembrane helix</keyword>
<dbReference type="EMBL" id="SORI01000002">
    <property type="protein sequence ID" value="TDY63105.1"/>
    <property type="molecule type" value="Genomic_DNA"/>
</dbReference>
<evidence type="ECO:0000256" key="2">
    <source>
        <dbReference type="ARBA" id="ARBA00022448"/>
    </source>
</evidence>
<dbReference type="InterPro" id="IPR004813">
    <property type="entry name" value="OPT"/>
</dbReference>
<proteinExistence type="predicted"/>
<evidence type="ECO:0000256" key="1">
    <source>
        <dbReference type="ARBA" id="ARBA00004141"/>
    </source>
</evidence>
<keyword evidence="3 6" id="KW-0812">Transmembrane</keyword>
<keyword evidence="5 6" id="KW-0472">Membrane</keyword>
<feature type="transmembrane region" description="Helical" evidence="6">
    <location>
        <begin position="110"/>
        <end position="129"/>
    </location>
</feature>
<feature type="transmembrane region" description="Helical" evidence="6">
    <location>
        <begin position="166"/>
        <end position="188"/>
    </location>
</feature>
<keyword evidence="8" id="KW-1185">Reference proteome</keyword>
<comment type="subcellular location">
    <subcellularLocation>
        <location evidence="1">Membrane</location>
        <topology evidence="1">Multi-pass membrane protein</topology>
    </subcellularLocation>
</comment>
<feature type="transmembrane region" description="Helical" evidence="6">
    <location>
        <begin position="499"/>
        <end position="518"/>
    </location>
</feature>
<feature type="transmembrane region" description="Helical" evidence="6">
    <location>
        <begin position="85"/>
        <end position="104"/>
    </location>
</feature>
<feature type="transmembrane region" description="Helical" evidence="6">
    <location>
        <begin position="325"/>
        <end position="345"/>
    </location>
</feature>
<feature type="transmembrane region" description="Helical" evidence="6">
    <location>
        <begin position="351"/>
        <end position="371"/>
    </location>
</feature>
<evidence type="ECO:0000313" key="7">
    <source>
        <dbReference type="EMBL" id="TDY63105.1"/>
    </source>
</evidence>
<dbReference type="GO" id="GO:0016020">
    <property type="term" value="C:membrane"/>
    <property type="evidence" value="ECO:0007669"/>
    <property type="project" value="UniProtKB-SubCell"/>
</dbReference>
<feature type="transmembrane region" description="Helical" evidence="6">
    <location>
        <begin position="246"/>
        <end position="268"/>
    </location>
</feature>
<dbReference type="GO" id="GO:0035673">
    <property type="term" value="F:oligopeptide transmembrane transporter activity"/>
    <property type="evidence" value="ECO:0007669"/>
    <property type="project" value="InterPro"/>
</dbReference>
<name>A0A4R8MGQ5_9BACT</name>
<feature type="transmembrane region" description="Helical" evidence="6">
    <location>
        <begin position="194"/>
        <end position="216"/>
    </location>
</feature>
<evidence type="ECO:0000313" key="8">
    <source>
        <dbReference type="Proteomes" id="UP000295066"/>
    </source>
</evidence>
<dbReference type="Pfam" id="PF03169">
    <property type="entry name" value="OPT"/>
    <property type="match status" value="1"/>
</dbReference>
<feature type="transmembrane region" description="Helical" evidence="6">
    <location>
        <begin position="421"/>
        <end position="443"/>
    </location>
</feature>
<evidence type="ECO:0000256" key="6">
    <source>
        <dbReference type="SAM" id="Phobius"/>
    </source>
</evidence>
<gene>
    <name evidence="7" type="ORF">C8D99_10286</name>
</gene>
<evidence type="ECO:0000256" key="5">
    <source>
        <dbReference type="ARBA" id="ARBA00023136"/>
    </source>
</evidence>
<comment type="caution">
    <text evidence="7">The sequence shown here is derived from an EMBL/GenBank/DDBJ whole genome shotgun (WGS) entry which is preliminary data.</text>
</comment>
<feature type="transmembrane region" description="Helical" evidence="6">
    <location>
        <begin position="46"/>
        <end position="64"/>
    </location>
</feature>
<keyword evidence="2" id="KW-0813">Transport</keyword>
<evidence type="ECO:0000256" key="3">
    <source>
        <dbReference type="ARBA" id="ARBA00022692"/>
    </source>
</evidence>